<reference evidence="4" key="1">
    <citation type="journal article" date="2013" name="Stand. Genomic Sci.">
        <title>Complete genome sequence of the bile-resistant pigment-producing anaerobe Alistipes finegoldii type strain (AHN2437(T)).</title>
        <authorList>
            <person name="Mavromatis K."/>
            <person name="Stackebrandt E."/>
            <person name="Munk C."/>
            <person name="Lapidus A."/>
            <person name="Nolan M."/>
            <person name="Lucas S."/>
            <person name="Hammon N."/>
            <person name="Deshpande S."/>
            <person name="Cheng J.F."/>
            <person name="Tapia R."/>
            <person name="Goodwin L.A."/>
            <person name="Pitluck S."/>
            <person name="Liolios K."/>
            <person name="Pagani I."/>
            <person name="Ivanova N."/>
            <person name="Mikhailova N."/>
            <person name="Huntemann M."/>
            <person name="Pati A."/>
            <person name="Chen A."/>
            <person name="Palaniappan K."/>
            <person name="Land M."/>
            <person name="Hauser L."/>
            <person name="Rohde M."/>
            <person name="Gronow S."/>
            <person name="Goker M."/>
            <person name="Detter J.C."/>
            <person name="Bristow J."/>
            <person name="Eisen J.A."/>
            <person name="Markowitz V."/>
            <person name="Hugenholtz P."/>
            <person name="Kyrpides N.C."/>
            <person name="Klenk H.P."/>
            <person name="Woyke T."/>
        </authorList>
    </citation>
    <scope>NUCLEOTIDE SEQUENCE</scope>
    <source>
        <strain evidence="4">DSM 17242 / JCM 16770 / AHN 2437 / CCUG 46020 / CIP 107999</strain>
    </source>
</reference>
<name>I3YNS8_ALIFI</name>
<dbReference type="Proteomes" id="UP000006052">
    <property type="component" value="Chromosome"/>
</dbReference>
<dbReference type="InterPro" id="IPR038653">
    <property type="entry name" value="Put_CMD_sf"/>
</dbReference>
<feature type="domain" description="Putative carbohydrate metabolism" evidence="2">
    <location>
        <begin position="608"/>
        <end position="827"/>
    </location>
</feature>
<keyword evidence="1" id="KW-0732">Signal</keyword>
<dbReference type="InterPro" id="IPR025112">
    <property type="entry name" value="PCMD"/>
</dbReference>
<dbReference type="KEGG" id="afd:Alfi_2367"/>
<dbReference type="Gene3D" id="2.60.120.890">
    <property type="entry name" value="BT2081, beta-jelly-roll domain"/>
    <property type="match status" value="1"/>
</dbReference>
<feature type="chain" id="PRO_5003683607" description="Putative carbohydrate metabolism domain-containing protein" evidence="1">
    <location>
        <begin position="24"/>
        <end position="830"/>
    </location>
</feature>
<accession>I3YNS8</accession>
<dbReference type="AlphaFoldDB" id="I3YNS8"/>
<dbReference type="PATRIC" id="fig|679935.3.peg.2286"/>
<evidence type="ECO:0000313" key="4">
    <source>
        <dbReference type="Proteomes" id="UP000006052"/>
    </source>
</evidence>
<dbReference type="STRING" id="679935.Alfi_2367"/>
<dbReference type="HOGENOM" id="CLU_357777_0_0_10"/>
<dbReference type="EMBL" id="CP003274">
    <property type="protein sequence ID" value="AFL78646.1"/>
    <property type="molecule type" value="Genomic_DNA"/>
</dbReference>
<organism evidence="3 4">
    <name type="scientific">Alistipes finegoldii (strain DSM 17242 / JCM 16770 / CCUG 46020 / CIP 107999 / KCTC 15236 / AHN 2437)</name>
    <dbReference type="NCBI Taxonomy" id="679935"/>
    <lineage>
        <taxon>Bacteria</taxon>
        <taxon>Pseudomonadati</taxon>
        <taxon>Bacteroidota</taxon>
        <taxon>Bacteroidia</taxon>
        <taxon>Bacteroidales</taxon>
        <taxon>Rikenellaceae</taxon>
        <taxon>Alistipes</taxon>
    </lineage>
</organism>
<dbReference type="PROSITE" id="PS51257">
    <property type="entry name" value="PROKAR_LIPOPROTEIN"/>
    <property type="match status" value="1"/>
</dbReference>
<dbReference type="Pfam" id="PF13201">
    <property type="entry name" value="PCMD"/>
    <property type="match status" value="1"/>
</dbReference>
<gene>
    <name evidence="3" type="ordered locus">Alfi_2367</name>
</gene>
<evidence type="ECO:0000313" key="3">
    <source>
        <dbReference type="EMBL" id="AFL78646.1"/>
    </source>
</evidence>
<evidence type="ECO:0000256" key="1">
    <source>
        <dbReference type="SAM" id="SignalP"/>
    </source>
</evidence>
<proteinExistence type="predicted"/>
<feature type="signal peptide" evidence="1">
    <location>
        <begin position="1"/>
        <end position="23"/>
    </location>
</feature>
<sequence length="830" mass="88872">MKKQVSLLTLTAALLLGACSTYEEVPATSGDGATAVGFLADIAPREQSRADINVDFGTGLTGTWNGEDKLGVLANDFSKLLQFTYTTDSKAFTGSLFGSAGTWAYRAFYPHNGNATVSGTTVTVPFSALRTQNGNKYNSEFDIMAADAITHNNAKPGKTPEGNAVKFNLHRITSILALKLQGGAASEKIASVMLTSKKPIASEKLTFTVPSDPNATYDPSAITPKLVVEGTSAMGSPISINSEHITVTYADGTAPSADYSETFFNVLPDDSYGDLTFSACTDKGNAASFTITRTTPVVANWVYTVERTASFTKAAAPTVKWIGHEDLTTPTELLESGNSANIRVSAPGGIKSMQVDITSSVLTTPMEGSEQNLLEAVKLAPSMELTNPANNDMAAALAGFGFPTPAQLLNQQHVYFQIGGLIDMLAMVCAEVTETTNSDFKFTVTDNAGQKTVITLKYVKTVVSPITYNNDADLWANTASFTLNIPADATSVSVQYRIKGQTTWNDADITANADGSRTAKISPTWTEGTNDAGLTIYTVDPKTGIFARKSYEYQLLADGATVASGEFTPKNNNGDVIPNAGMESWSTKSMKKMFSGSANVPYPNAVKYEDATGTDKFWDSGNNAYLTSSGTDKLCTQATYSGKVGNYCAQLAAKYAGIAFAAGNLYTGDFVMDGTVGYAQFGQPYTYSARPAALKLKYAAEIGEINRVKNDPPVSTGIDKGRIFVCIVEWSDRHAVKSGTKVDKTTFWDPETVSSLNEGKIIGYGSAYITESHTGSMKDLELPIVYYEKTDKAPTSKYTLVISTATSYLGDYLTGCDTNKLWVDDFKWVY</sequence>
<protein>
    <recommendedName>
        <fullName evidence="2">Putative carbohydrate metabolism domain-containing protein</fullName>
    </recommendedName>
</protein>
<dbReference type="RefSeq" id="WP_014775958.1">
    <property type="nucleotide sequence ID" value="NC_018011.1"/>
</dbReference>
<evidence type="ECO:0000259" key="2">
    <source>
        <dbReference type="Pfam" id="PF13201"/>
    </source>
</evidence>